<accession>A0A1H3VFI0</accession>
<dbReference type="RefSeq" id="WP_091391964.1">
    <property type="nucleotide sequence ID" value="NZ_FNQY01000001.1"/>
</dbReference>
<dbReference type="OrthoDB" id="4301792at2"/>
<evidence type="ECO:0000313" key="2">
    <source>
        <dbReference type="Proteomes" id="UP000199041"/>
    </source>
</evidence>
<name>A0A1H3VFI0_9BACT</name>
<sequence>MKKTIIIILVLAGVAMNLYAQKEAVFCQGKDYRGYIFDTSYLILKSINGQQSRATISCDEIKIAENILKNKLATLNANRINQPKGCPNICKKLYKYYRQYFGFINSKGEKVIWINMFWNKELNDESKHELISVNDGCSYYWNIEVNITAQSLSSLRINGES</sequence>
<proteinExistence type="predicted"/>
<dbReference type="Proteomes" id="UP000199041">
    <property type="component" value="Unassembled WGS sequence"/>
</dbReference>
<dbReference type="EMBL" id="FNQY01000001">
    <property type="protein sequence ID" value="SDZ73490.1"/>
    <property type="molecule type" value="Genomic_DNA"/>
</dbReference>
<organism evidence="1 2">
    <name type="scientific">Arachidicoccus rhizosphaerae</name>
    <dbReference type="NCBI Taxonomy" id="551991"/>
    <lineage>
        <taxon>Bacteria</taxon>
        <taxon>Pseudomonadati</taxon>
        <taxon>Bacteroidota</taxon>
        <taxon>Chitinophagia</taxon>
        <taxon>Chitinophagales</taxon>
        <taxon>Chitinophagaceae</taxon>
        <taxon>Arachidicoccus</taxon>
    </lineage>
</organism>
<reference evidence="1 2" key="1">
    <citation type="submission" date="2016-10" db="EMBL/GenBank/DDBJ databases">
        <authorList>
            <person name="de Groot N.N."/>
        </authorList>
    </citation>
    <scope>NUCLEOTIDE SEQUENCE [LARGE SCALE GENOMIC DNA]</scope>
    <source>
        <strain evidence="1 2">Vu-144</strain>
    </source>
</reference>
<keyword evidence="2" id="KW-1185">Reference proteome</keyword>
<dbReference type="STRING" id="551991.SAMN05192529_10151"/>
<gene>
    <name evidence="1" type="ORF">SAMN05192529_10151</name>
</gene>
<dbReference type="AlphaFoldDB" id="A0A1H3VFI0"/>
<evidence type="ECO:0000313" key="1">
    <source>
        <dbReference type="EMBL" id="SDZ73490.1"/>
    </source>
</evidence>
<protein>
    <submittedName>
        <fullName evidence="1">Uncharacterized protein</fullName>
    </submittedName>
</protein>